<dbReference type="AlphaFoldDB" id="A0ABC9WWR3"/>
<keyword evidence="3" id="KW-1185">Reference proteome</keyword>
<dbReference type="Proteomes" id="UP001623348">
    <property type="component" value="Unassembled WGS sequence"/>
</dbReference>
<feature type="chain" id="PRO_5044891658" evidence="1">
    <location>
        <begin position="17"/>
        <end position="129"/>
    </location>
</feature>
<feature type="signal peptide" evidence="1">
    <location>
        <begin position="1"/>
        <end position="16"/>
    </location>
</feature>
<evidence type="ECO:0000313" key="3">
    <source>
        <dbReference type="Proteomes" id="UP001623348"/>
    </source>
</evidence>
<gene>
    <name evidence="2" type="ORF">GRJ2_001416300</name>
</gene>
<keyword evidence="1" id="KW-0732">Signal</keyword>
<evidence type="ECO:0000256" key="1">
    <source>
        <dbReference type="SAM" id="SignalP"/>
    </source>
</evidence>
<protein>
    <submittedName>
        <fullName evidence="2">Bone morphogenetic protein 3</fullName>
    </submittedName>
</protein>
<sequence length="129" mass="14595">MAPSTRWVLCLCLALGDVPKPCRIGLRQRAAQGGEWERAAVGDYGPGQRQQPEERCWPECLQSRDKVSKHMLRFYNQYAGYLGGQHSAWLPPAGNRLPHEETAWFESLEKGTFIDDCDKAERNPGPRVP</sequence>
<name>A0ABC9WWR3_GRUJA</name>
<reference evidence="2 3" key="1">
    <citation type="submission" date="2024-06" db="EMBL/GenBank/DDBJ databases">
        <title>The draft genome of Grus japonensis, version 3.</title>
        <authorList>
            <person name="Nabeshima K."/>
            <person name="Suzuki S."/>
            <person name="Onuma M."/>
        </authorList>
    </citation>
    <scope>NUCLEOTIDE SEQUENCE [LARGE SCALE GENOMIC DNA]</scope>
    <source>
        <strain evidence="2 3">451A</strain>
    </source>
</reference>
<accession>A0ABC9WWR3</accession>
<comment type="caution">
    <text evidence="2">The sequence shown here is derived from an EMBL/GenBank/DDBJ whole genome shotgun (WGS) entry which is preliminary data.</text>
</comment>
<organism evidence="2 3">
    <name type="scientific">Grus japonensis</name>
    <name type="common">Japanese crane</name>
    <name type="synonym">Red-crowned crane</name>
    <dbReference type="NCBI Taxonomy" id="30415"/>
    <lineage>
        <taxon>Eukaryota</taxon>
        <taxon>Metazoa</taxon>
        <taxon>Chordata</taxon>
        <taxon>Craniata</taxon>
        <taxon>Vertebrata</taxon>
        <taxon>Euteleostomi</taxon>
        <taxon>Archelosauria</taxon>
        <taxon>Archosauria</taxon>
        <taxon>Dinosauria</taxon>
        <taxon>Saurischia</taxon>
        <taxon>Theropoda</taxon>
        <taxon>Coelurosauria</taxon>
        <taxon>Aves</taxon>
        <taxon>Neognathae</taxon>
        <taxon>Neoaves</taxon>
        <taxon>Gruiformes</taxon>
        <taxon>Gruidae</taxon>
        <taxon>Grus</taxon>
    </lineage>
</organism>
<dbReference type="EMBL" id="BAAFJT010000004">
    <property type="protein sequence ID" value="GAB0189510.1"/>
    <property type="molecule type" value="Genomic_DNA"/>
</dbReference>
<proteinExistence type="predicted"/>
<evidence type="ECO:0000313" key="2">
    <source>
        <dbReference type="EMBL" id="GAB0189510.1"/>
    </source>
</evidence>